<sequence length="125" mass="14154">MTNQNGFILPVTLFVSTLLIAFVFHAIFLMASDRNFFQSSYAHFQIQQLRENALAEIGERVRSTSLPESGHFSYDSGTVTFTALKSSEQVAVTFTVYSGQNTETDRMIYRLPDGQPVTWFEKTNP</sequence>
<evidence type="ECO:0000256" key="1">
    <source>
        <dbReference type="SAM" id="Phobius"/>
    </source>
</evidence>
<keyword evidence="1" id="KW-1133">Transmembrane helix</keyword>
<gene>
    <name evidence="2" type="primary">comGG</name>
    <name evidence="2" type="ORF">ABNN70_12685</name>
</gene>
<feature type="transmembrane region" description="Helical" evidence="1">
    <location>
        <begin position="6"/>
        <end position="31"/>
    </location>
</feature>
<dbReference type="InterPro" id="IPR020372">
    <property type="entry name" value="Competence_ComGG"/>
</dbReference>
<evidence type="ECO:0000313" key="2">
    <source>
        <dbReference type="EMBL" id="XCJ16503.1"/>
    </source>
</evidence>
<reference evidence="2" key="1">
    <citation type="submission" date="2024-06" db="EMBL/GenBank/DDBJ databases">
        <authorList>
            <person name="Fan A."/>
            <person name="Zhang F.Y."/>
            <person name="Zhang L."/>
        </authorList>
    </citation>
    <scope>NUCLEOTIDE SEQUENCE</scope>
    <source>
        <strain evidence="2">Y61</strain>
    </source>
</reference>
<dbReference type="RefSeq" id="WP_353947997.1">
    <property type="nucleotide sequence ID" value="NZ_CP159510.1"/>
</dbReference>
<dbReference type="AlphaFoldDB" id="A0AAU8IEN4"/>
<dbReference type="Pfam" id="PF14173">
    <property type="entry name" value="ComGG"/>
    <property type="match status" value="1"/>
</dbReference>
<name>A0AAU8IEN4_9BACL</name>
<organism evidence="2">
    <name type="scientific">Sporolactobacillus sp. Y61</name>
    <dbReference type="NCBI Taxonomy" id="3160863"/>
    <lineage>
        <taxon>Bacteria</taxon>
        <taxon>Bacillati</taxon>
        <taxon>Bacillota</taxon>
        <taxon>Bacilli</taxon>
        <taxon>Bacillales</taxon>
        <taxon>Sporolactobacillaceae</taxon>
        <taxon>Sporolactobacillus</taxon>
    </lineage>
</organism>
<proteinExistence type="predicted"/>
<dbReference type="EMBL" id="CP159510">
    <property type="protein sequence ID" value="XCJ16503.1"/>
    <property type="molecule type" value="Genomic_DNA"/>
</dbReference>
<protein>
    <submittedName>
        <fullName evidence="2">Competence type IV pilus minor pilin ComGG</fullName>
    </submittedName>
</protein>
<keyword evidence="1" id="KW-0472">Membrane</keyword>
<keyword evidence="1" id="KW-0812">Transmembrane</keyword>
<accession>A0AAU8IEN4</accession>